<keyword evidence="5" id="KW-0418">Kinase</keyword>
<keyword evidence="2" id="KW-0723">Serine/threonine-protein kinase</keyword>
<protein>
    <recommendedName>
        <fullName evidence="1">non-specific serine/threonine protein kinase</fullName>
        <ecNumber evidence="1">2.7.11.1</ecNumber>
    </recommendedName>
</protein>
<dbReference type="SUPFAM" id="SSF56112">
    <property type="entry name" value="Protein kinase-like (PK-like)"/>
    <property type="match status" value="1"/>
</dbReference>
<evidence type="ECO:0000313" key="12">
    <source>
        <dbReference type="Proteomes" id="UP000184520"/>
    </source>
</evidence>
<evidence type="ECO:0000313" key="11">
    <source>
        <dbReference type="EMBL" id="SHH27867.1"/>
    </source>
</evidence>
<keyword evidence="9" id="KW-0802">TPR repeat</keyword>
<comment type="catalytic activity">
    <reaction evidence="7">
        <text>L-threonyl-[protein] + ATP = O-phospho-L-threonyl-[protein] + ADP + H(+)</text>
        <dbReference type="Rhea" id="RHEA:46608"/>
        <dbReference type="Rhea" id="RHEA-COMP:11060"/>
        <dbReference type="Rhea" id="RHEA-COMP:11605"/>
        <dbReference type="ChEBI" id="CHEBI:15378"/>
        <dbReference type="ChEBI" id="CHEBI:30013"/>
        <dbReference type="ChEBI" id="CHEBI:30616"/>
        <dbReference type="ChEBI" id="CHEBI:61977"/>
        <dbReference type="ChEBI" id="CHEBI:456216"/>
        <dbReference type="EC" id="2.7.11.1"/>
    </reaction>
</comment>
<dbReference type="PROSITE" id="PS50011">
    <property type="entry name" value="PROTEIN_KINASE_DOM"/>
    <property type="match status" value="1"/>
</dbReference>
<evidence type="ECO:0000256" key="1">
    <source>
        <dbReference type="ARBA" id="ARBA00012513"/>
    </source>
</evidence>
<dbReference type="Pfam" id="PF00069">
    <property type="entry name" value="Pkinase"/>
    <property type="match status" value="1"/>
</dbReference>
<dbReference type="EC" id="2.7.11.1" evidence="1"/>
<evidence type="ECO:0000256" key="4">
    <source>
        <dbReference type="ARBA" id="ARBA00022741"/>
    </source>
</evidence>
<dbReference type="PANTHER" id="PTHR43895:SF32">
    <property type="entry name" value="SERINE_THREONINE-PROTEIN KINASE CHK1"/>
    <property type="match status" value="1"/>
</dbReference>
<keyword evidence="4" id="KW-0547">Nucleotide-binding</keyword>
<comment type="catalytic activity">
    <reaction evidence="8">
        <text>L-seryl-[protein] + ATP = O-phospho-L-seryl-[protein] + ADP + H(+)</text>
        <dbReference type="Rhea" id="RHEA:17989"/>
        <dbReference type="Rhea" id="RHEA-COMP:9863"/>
        <dbReference type="Rhea" id="RHEA-COMP:11604"/>
        <dbReference type="ChEBI" id="CHEBI:15378"/>
        <dbReference type="ChEBI" id="CHEBI:29999"/>
        <dbReference type="ChEBI" id="CHEBI:30616"/>
        <dbReference type="ChEBI" id="CHEBI:83421"/>
        <dbReference type="ChEBI" id="CHEBI:456216"/>
        <dbReference type="EC" id="2.7.11.1"/>
    </reaction>
</comment>
<feature type="domain" description="Protein kinase" evidence="10">
    <location>
        <begin position="33"/>
        <end position="269"/>
    </location>
</feature>
<keyword evidence="3" id="KW-0808">Transferase</keyword>
<dbReference type="OrthoDB" id="9801841at2"/>
<dbReference type="InterPro" id="IPR011990">
    <property type="entry name" value="TPR-like_helical_dom_sf"/>
</dbReference>
<dbReference type="CDD" id="cd14014">
    <property type="entry name" value="STKc_PknB_like"/>
    <property type="match status" value="1"/>
</dbReference>
<dbReference type="STRING" id="634436.SAMN05216361_4173"/>
<sequence length="1050" mass="117387">MSGSDVTNEQDLATQQLHDVRVLPEGLQLVNRFTIKKQLGGGAQGHVYQVFDELLEIDVAIKLLPTQLSAPQKLDQIRHEVNLARQLQHPNIVRVHDVFSDNHSLFFTMSLIEGDPLLARIQRPVSVEEYQRWAGQLLDAIAVCQHKGIFHGDIKPDNLLINSNNDLVLIDFGIGQQHSHPKPQTSGHSEYAAPEVLHSGITSQTADLYSVGIVLKHIIDSVKPTQNDATEPPQRWYDEQHAFLASLTHEHASQRPSTDDALTAWHDMINAKDTQEASSSKVKWPLVSGVLLVVLVALAASLFWPSSVAIPDKTLRVGLVTQQTYAPTTLLANLLSYPVEASDSIALAERRPIEQLVANLGLSPVQSADDRTTLSTTLGLDILLLLDAAPLSDSEYQVSVAGVLMPANQYLFEVSRTVKNDALGEGVAAMGTQITELLLNAINQPGAAPDLSYLDNIASAINDPNDISPEAHIARLQKQSPDYPGGWLKGAELALQKGDYSAAQQQLSALFALNNSSEYWQLRGKVLQAELTDDLDLAVQASDRLLSLYPEHTEVLYLGAQIAQWADDTRKAMSLYQQALAINQNNPQLWFELGRLKIIQGDINHAVTEELTQALIAARRLGDTLAEGLILNAFGVAHLRLADYPQAERYFSDALALRDADSVPEDRATTLANLANVAAINGHFERAETALQEASMLLSQLGDIAKQAHILDTLGFLYEEKGRYQQALKYYKQGLDLRTQLDDTAKQAESMSNVAYMHFLLGDYSLADIYWNQALNQFERINDQVHLMRTHQNLALMSMVKGDRRAAAKHLIKVDTNISPSQTQEQMINQLFYSYLNFAQGKLTEATRNVNEAHKLAETSNDSRALIEVYLWHGEMCLRIADWQCLANQLSVVEPLVSDDMLEYATVFGWLSNALALEVGQVDRSELQPFIDNLPLGQIPLTVELKVLLDLQERLRLSPTSKLMTRANELAKPIYYQSYMQWLYLNSELDIEALRKLKAQLQGHPEHWRNHLYLTRFTDEYSQQQQRLALQNWLSQLSETQAKQYEAHYF</sequence>
<dbReference type="EMBL" id="FQWD01000008">
    <property type="protein sequence ID" value="SHH27867.1"/>
    <property type="molecule type" value="Genomic_DNA"/>
</dbReference>
<evidence type="ECO:0000259" key="10">
    <source>
        <dbReference type="PROSITE" id="PS50011"/>
    </source>
</evidence>
<gene>
    <name evidence="11" type="ORF">SAMN05216361_4173</name>
</gene>
<keyword evidence="6" id="KW-0067">ATP-binding</keyword>
<dbReference type="Pfam" id="PF13424">
    <property type="entry name" value="TPR_12"/>
    <property type="match status" value="1"/>
</dbReference>
<reference evidence="12" key="1">
    <citation type="submission" date="2016-11" db="EMBL/GenBank/DDBJ databases">
        <authorList>
            <person name="Varghese N."/>
            <person name="Submissions S."/>
        </authorList>
    </citation>
    <scope>NUCLEOTIDE SEQUENCE [LARGE SCALE GENOMIC DNA]</scope>
    <source>
        <strain evidence="12">CGMCC 1.8995</strain>
    </source>
</reference>
<dbReference type="PROSITE" id="PS00108">
    <property type="entry name" value="PROTEIN_KINASE_ST"/>
    <property type="match status" value="1"/>
</dbReference>
<dbReference type="Proteomes" id="UP000184520">
    <property type="component" value="Unassembled WGS sequence"/>
</dbReference>
<evidence type="ECO:0000256" key="6">
    <source>
        <dbReference type="ARBA" id="ARBA00022840"/>
    </source>
</evidence>
<dbReference type="AlphaFoldDB" id="A0A1M5RNF3"/>
<feature type="repeat" description="TPR" evidence="9">
    <location>
        <begin position="708"/>
        <end position="741"/>
    </location>
</feature>
<evidence type="ECO:0000256" key="7">
    <source>
        <dbReference type="ARBA" id="ARBA00047899"/>
    </source>
</evidence>
<proteinExistence type="predicted"/>
<evidence type="ECO:0000256" key="5">
    <source>
        <dbReference type="ARBA" id="ARBA00022777"/>
    </source>
</evidence>
<dbReference type="InterPro" id="IPR019734">
    <property type="entry name" value="TPR_rpt"/>
</dbReference>
<dbReference type="GO" id="GO:0004674">
    <property type="term" value="F:protein serine/threonine kinase activity"/>
    <property type="evidence" value="ECO:0007669"/>
    <property type="project" value="UniProtKB-KW"/>
</dbReference>
<dbReference type="Gene3D" id="1.10.510.10">
    <property type="entry name" value="Transferase(Phosphotransferase) domain 1"/>
    <property type="match status" value="1"/>
</dbReference>
<dbReference type="SMART" id="SM00028">
    <property type="entry name" value="TPR"/>
    <property type="match status" value="5"/>
</dbReference>
<organism evidence="11 12">
    <name type="scientific">Marisediminitalea aggregata</name>
    <dbReference type="NCBI Taxonomy" id="634436"/>
    <lineage>
        <taxon>Bacteria</taxon>
        <taxon>Pseudomonadati</taxon>
        <taxon>Pseudomonadota</taxon>
        <taxon>Gammaproteobacteria</taxon>
        <taxon>Alteromonadales</taxon>
        <taxon>Alteromonadaceae</taxon>
        <taxon>Marisediminitalea</taxon>
    </lineage>
</organism>
<dbReference type="InterPro" id="IPR000719">
    <property type="entry name" value="Prot_kinase_dom"/>
</dbReference>
<dbReference type="PROSITE" id="PS50293">
    <property type="entry name" value="TPR_REGION"/>
    <property type="match status" value="1"/>
</dbReference>
<dbReference type="PROSITE" id="PS50005">
    <property type="entry name" value="TPR"/>
    <property type="match status" value="1"/>
</dbReference>
<evidence type="ECO:0000256" key="3">
    <source>
        <dbReference type="ARBA" id="ARBA00022679"/>
    </source>
</evidence>
<keyword evidence="12" id="KW-1185">Reference proteome</keyword>
<evidence type="ECO:0000256" key="9">
    <source>
        <dbReference type="PROSITE-ProRule" id="PRU00339"/>
    </source>
</evidence>
<dbReference type="GO" id="GO:0007165">
    <property type="term" value="P:signal transduction"/>
    <property type="evidence" value="ECO:0007669"/>
    <property type="project" value="TreeGrafter"/>
</dbReference>
<accession>A0A1M5RNF3</accession>
<dbReference type="SMART" id="SM00220">
    <property type="entry name" value="S_TKc"/>
    <property type="match status" value="1"/>
</dbReference>
<evidence type="ECO:0000256" key="8">
    <source>
        <dbReference type="ARBA" id="ARBA00048679"/>
    </source>
</evidence>
<dbReference type="GO" id="GO:0005524">
    <property type="term" value="F:ATP binding"/>
    <property type="evidence" value="ECO:0007669"/>
    <property type="project" value="UniProtKB-KW"/>
</dbReference>
<dbReference type="RefSeq" id="WP_073325113.1">
    <property type="nucleotide sequence ID" value="NZ_FQWD01000008.1"/>
</dbReference>
<name>A0A1M5RNF3_9ALTE</name>
<dbReference type="Gene3D" id="1.25.40.10">
    <property type="entry name" value="Tetratricopeptide repeat domain"/>
    <property type="match status" value="3"/>
</dbReference>
<dbReference type="SUPFAM" id="SSF48452">
    <property type="entry name" value="TPR-like"/>
    <property type="match status" value="2"/>
</dbReference>
<dbReference type="InterPro" id="IPR008271">
    <property type="entry name" value="Ser/Thr_kinase_AS"/>
</dbReference>
<dbReference type="PANTHER" id="PTHR43895">
    <property type="entry name" value="CALCIUM/CALMODULIN-DEPENDENT PROTEIN KINASE KINASE-RELATED"/>
    <property type="match status" value="1"/>
</dbReference>
<evidence type="ECO:0000256" key="2">
    <source>
        <dbReference type="ARBA" id="ARBA00022527"/>
    </source>
</evidence>
<dbReference type="InterPro" id="IPR011009">
    <property type="entry name" value="Kinase-like_dom_sf"/>
</dbReference>